<feature type="compositionally biased region" description="Basic and acidic residues" evidence="1">
    <location>
        <begin position="72"/>
        <end position="81"/>
    </location>
</feature>
<evidence type="ECO:0000313" key="3">
    <source>
        <dbReference type="Proteomes" id="UP000479000"/>
    </source>
</evidence>
<sequence length="93" mass="10556">MIAFSNTLLCRFEFSRTIRYKFINVFSHFHPLALPSQNRTDGVYQIGRLYLRGLTGGNPRVTPPGAFGATGSEERRPERRICGNRRISTPSPE</sequence>
<organism evidence="2 3">
    <name type="scientific">Nesidiocoris tenuis</name>
    <dbReference type="NCBI Taxonomy" id="355587"/>
    <lineage>
        <taxon>Eukaryota</taxon>
        <taxon>Metazoa</taxon>
        <taxon>Ecdysozoa</taxon>
        <taxon>Arthropoda</taxon>
        <taxon>Hexapoda</taxon>
        <taxon>Insecta</taxon>
        <taxon>Pterygota</taxon>
        <taxon>Neoptera</taxon>
        <taxon>Paraneoptera</taxon>
        <taxon>Hemiptera</taxon>
        <taxon>Heteroptera</taxon>
        <taxon>Panheteroptera</taxon>
        <taxon>Cimicomorpha</taxon>
        <taxon>Miridae</taxon>
        <taxon>Dicyphina</taxon>
        <taxon>Nesidiocoris</taxon>
    </lineage>
</organism>
<evidence type="ECO:0000313" key="2">
    <source>
        <dbReference type="EMBL" id="CAB0001130.1"/>
    </source>
</evidence>
<dbReference type="AlphaFoldDB" id="A0A6H5GDZ0"/>
<name>A0A6H5GDZ0_9HEMI</name>
<feature type="region of interest" description="Disordered" evidence="1">
    <location>
        <begin position="57"/>
        <end position="93"/>
    </location>
</feature>
<accession>A0A6H5GDZ0</accession>
<gene>
    <name evidence="2" type="ORF">NTEN_LOCUS6917</name>
</gene>
<proteinExistence type="predicted"/>
<reference evidence="2 3" key="1">
    <citation type="submission" date="2020-02" db="EMBL/GenBank/DDBJ databases">
        <authorList>
            <person name="Ferguson B K."/>
        </authorList>
    </citation>
    <scope>NUCLEOTIDE SEQUENCE [LARGE SCALE GENOMIC DNA]</scope>
</reference>
<dbReference type="EMBL" id="CADCXU010010426">
    <property type="protein sequence ID" value="CAB0001130.1"/>
    <property type="molecule type" value="Genomic_DNA"/>
</dbReference>
<evidence type="ECO:0000256" key="1">
    <source>
        <dbReference type="SAM" id="MobiDB-lite"/>
    </source>
</evidence>
<protein>
    <submittedName>
        <fullName evidence="2">Uncharacterized protein</fullName>
    </submittedName>
</protein>
<keyword evidence="3" id="KW-1185">Reference proteome</keyword>
<dbReference type="Proteomes" id="UP000479000">
    <property type="component" value="Unassembled WGS sequence"/>
</dbReference>